<proteinExistence type="predicted"/>
<sequence length="66" mass="7438">MEKPLPLERSSSHGPDSVNAFSFLHEELKSVMQGDKSFLSSTVFAMLMVNQRSEEITWGVPLTIRL</sequence>
<name>A0AA36AP48_OCTVU</name>
<dbReference type="AlphaFoldDB" id="A0AA36AP48"/>
<evidence type="ECO:0000313" key="2">
    <source>
        <dbReference type="Proteomes" id="UP001162480"/>
    </source>
</evidence>
<dbReference type="Proteomes" id="UP001162480">
    <property type="component" value="Chromosome 3"/>
</dbReference>
<dbReference type="EMBL" id="OX597816">
    <property type="protein sequence ID" value="CAI9719098.1"/>
    <property type="molecule type" value="Genomic_DNA"/>
</dbReference>
<evidence type="ECO:0000313" key="1">
    <source>
        <dbReference type="EMBL" id="CAI9719098.1"/>
    </source>
</evidence>
<reference evidence="1" key="1">
    <citation type="submission" date="2023-08" db="EMBL/GenBank/DDBJ databases">
        <authorList>
            <person name="Alioto T."/>
            <person name="Alioto T."/>
            <person name="Gomez Garrido J."/>
        </authorList>
    </citation>
    <scope>NUCLEOTIDE SEQUENCE</scope>
</reference>
<keyword evidence="2" id="KW-1185">Reference proteome</keyword>
<organism evidence="1 2">
    <name type="scientific">Octopus vulgaris</name>
    <name type="common">Common octopus</name>
    <dbReference type="NCBI Taxonomy" id="6645"/>
    <lineage>
        <taxon>Eukaryota</taxon>
        <taxon>Metazoa</taxon>
        <taxon>Spiralia</taxon>
        <taxon>Lophotrochozoa</taxon>
        <taxon>Mollusca</taxon>
        <taxon>Cephalopoda</taxon>
        <taxon>Coleoidea</taxon>
        <taxon>Octopodiformes</taxon>
        <taxon>Octopoda</taxon>
        <taxon>Incirrata</taxon>
        <taxon>Octopodidae</taxon>
        <taxon>Octopus</taxon>
    </lineage>
</organism>
<accession>A0AA36AP48</accession>
<protein>
    <submittedName>
        <fullName evidence="1">Uncharacterized protein</fullName>
    </submittedName>
</protein>
<gene>
    <name evidence="1" type="ORF">OCTVUL_1B022411</name>
</gene>